<evidence type="ECO:0000313" key="2">
    <source>
        <dbReference type="Proteomes" id="UP000279029"/>
    </source>
</evidence>
<dbReference type="EMBL" id="LR130778">
    <property type="protein sequence ID" value="VDN48466.1"/>
    <property type="molecule type" value="Genomic_DNA"/>
</dbReference>
<organism evidence="1 2">
    <name type="scientific">Petrocella atlantisensis</name>
    <dbReference type="NCBI Taxonomy" id="2173034"/>
    <lineage>
        <taxon>Bacteria</taxon>
        <taxon>Bacillati</taxon>
        <taxon>Bacillota</taxon>
        <taxon>Clostridia</taxon>
        <taxon>Lachnospirales</taxon>
        <taxon>Vallitaleaceae</taxon>
        <taxon>Petrocella</taxon>
    </lineage>
</organism>
<gene>
    <name evidence="1" type="ORF">PATL70BA_2568</name>
</gene>
<dbReference type="AlphaFoldDB" id="A0A3P7S0S0"/>
<dbReference type="KEGG" id="cbar:PATL70BA_2568"/>
<dbReference type="Proteomes" id="UP000279029">
    <property type="component" value="Chromosome"/>
</dbReference>
<name>A0A3P7S0S0_9FIRM</name>
<proteinExistence type="predicted"/>
<keyword evidence="2" id="KW-1185">Reference proteome</keyword>
<evidence type="ECO:0000313" key="1">
    <source>
        <dbReference type="EMBL" id="VDN48466.1"/>
    </source>
</evidence>
<reference evidence="1 2" key="1">
    <citation type="submission" date="2018-09" db="EMBL/GenBank/DDBJ databases">
        <authorList>
            <person name="Postec A."/>
        </authorList>
    </citation>
    <scope>NUCLEOTIDE SEQUENCE [LARGE SCALE GENOMIC DNA]</scope>
    <source>
        <strain evidence="1">70B-A</strain>
    </source>
</reference>
<protein>
    <submittedName>
        <fullName evidence="1">Uncharacterized protein</fullName>
    </submittedName>
</protein>
<sequence>MLALTLVSKKYIVKIVKYHLVMLALTFQQKNIELITCVLTSNCIHIMLPLTTVSKIITYMYLIVNRFLNIFIHNA</sequence>
<accession>A0A3P7S0S0</accession>